<dbReference type="Pfam" id="PF13442">
    <property type="entry name" value="Cytochrome_CBB3"/>
    <property type="match status" value="1"/>
</dbReference>
<dbReference type="SUPFAM" id="SSF50998">
    <property type="entry name" value="Quinoprotein alcohol dehydrogenase-like"/>
    <property type="match status" value="1"/>
</dbReference>
<dbReference type="EMBL" id="JBHSCL010000009">
    <property type="protein sequence ID" value="MFC4221287.1"/>
    <property type="molecule type" value="Genomic_DNA"/>
</dbReference>
<evidence type="ECO:0000256" key="2">
    <source>
        <dbReference type="ARBA" id="ARBA00008156"/>
    </source>
</evidence>
<keyword evidence="7 8" id="KW-0408">Iron</keyword>
<evidence type="ECO:0000256" key="7">
    <source>
        <dbReference type="ARBA" id="ARBA00023004"/>
    </source>
</evidence>
<dbReference type="PROSITE" id="PS51257">
    <property type="entry name" value="PROKAR_LIPOPROTEIN"/>
    <property type="match status" value="1"/>
</dbReference>
<evidence type="ECO:0000313" key="10">
    <source>
        <dbReference type="EMBL" id="MFC4221287.1"/>
    </source>
</evidence>
<dbReference type="PANTHER" id="PTHR32303:SF4">
    <property type="entry name" value="QUINOPROTEIN GLUCOSE DEHYDROGENASE"/>
    <property type="match status" value="1"/>
</dbReference>
<comment type="caution">
    <text evidence="10">The sequence shown here is derived from an EMBL/GenBank/DDBJ whole genome shotgun (WGS) entry which is preliminary data.</text>
</comment>
<keyword evidence="4 8" id="KW-0479">Metal-binding</keyword>
<protein>
    <submittedName>
        <fullName evidence="10">PQQ-binding-like beta-propeller repeat protein</fullName>
    </submittedName>
</protein>
<sequence>MGAKHFFFHCLLLSLALISCNRSKNITETANHSWEAYRGGYENNAYSTLKEINTENVEKLDVAWVYRTGDNQTSSSIQCNPLIIDGILYATTATLKVVALNAATGEEVWKYDPASNGKEVKTGIGGTNRGLTYWEDGEDKRLFYCVMNEIQSIDLKTGKLAPNFGNMGVVDLMDHLDRDIDKETAFIRNTSPGVIYKDVIIMGSSLHESPGSLPGHIRAYDVRNGELKWIFHTIPHPGEFGYDTWPKDYYKIGGGANAWSGFSLDTERGIVYAPLGSPTHDFYGIDRKGKGLFANSLVALDASTGQYKWHFQVSHHDLWDYDIPTPPNLITVNHNGKKIDAVAQLTKQGLVFLLDRETGKPLFEVKELPVPQTNMIGESTWPTQPFPVKPQPFSRQSFDESLITDISEESHEYVKEQIKGYSLGSIYTPPSESGIVQLPGFRGGAEWSGGAYDQETGIMYIGVNDIPNLVQLVEDTPYNEEINEFDDFAAMGQNIYTNNCATCHGTDRKGNSVFPSLTNIKDRITIKKTRDLLKNGRGMMPSFKHISENNRRAVLAYLYGLNNKGVRDLLPISEGKTAKRTSASHDTLRRFKLKAYQQLRDQEGYPGIKPPWGKLCAVDLNSGEIKWEVPLGEYEELTKKGIPPTGTQLFGGGVVTAGGLIFIGASRDEKFRALDKKTGEILWEFQLPVGGYATPSTYSVDGEQYVVIAAGGGGLQGTKSGDYYFAFKLKD</sequence>
<evidence type="ECO:0000256" key="8">
    <source>
        <dbReference type="PROSITE-ProRule" id="PRU00433"/>
    </source>
</evidence>
<evidence type="ECO:0000256" key="3">
    <source>
        <dbReference type="ARBA" id="ARBA00022617"/>
    </source>
</evidence>
<dbReference type="InterPro" id="IPR017511">
    <property type="entry name" value="PQQ_mDH"/>
</dbReference>
<organism evidence="10 11">
    <name type="scientific">Flagellimonas marina</name>
    <dbReference type="NCBI Taxonomy" id="1775168"/>
    <lineage>
        <taxon>Bacteria</taxon>
        <taxon>Pseudomonadati</taxon>
        <taxon>Bacteroidota</taxon>
        <taxon>Flavobacteriia</taxon>
        <taxon>Flavobacteriales</taxon>
        <taxon>Flavobacteriaceae</taxon>
        <taxon>Flagellimonas</taxon>
    </lineage>
</organism>
<evidence type="ECO:0000256" key="6">
    <source>
        <dbReference type="ARBA" id="ARBA00023002"/>
    </source>
</evidence>
<evidence type="ECO:0000259" key="9">
    <source>
        <dbReference type="PROSITE" id="PS51007"/>
    </source>
</evidence>
<comment type="cofactor">
    <cofactor evidence="1">
        <name>pyrroloquinoline quinone</name>
        <dbReference type="ChEBI" id="CHEBI:58442"/>
    </cofactor>
</comment>
<dbReference type="PROSITE" id="PS51007">
    <property type="entry name" value="CYTC"/>
    <property type="match status" value="1"/>
</dbReference>
<dbReference type="Gene3D" id="2.140.10.10">
    <property type="entry name" value="Quinoprotein alcohol dehydrogenase-like superfamily"/>
    <property type="match status" value="2"/>
</dbReference>
<dbReference type="InterPro" id="IPR036909">
    <property type="entry name" value="Cyt_c-like_dom_sf"/>
</dbReference>
<dbReference type="SMART" id="SM00564">
    <property type="entry name" value="PQQ"/>
    <property type="match status" value="4"/>
</dbReference>
<dbReference type="SUPFAM" id="SSF46626">
    <property type="entry name" value="Cytochrome c"/>
    <property type="match status" value="1"/>
</dbReference>
<reference evidence="11" key="1">
    <citation type="journal article" date="2019" name="Int. J. Syst. Evol. Microbiol.">
        <title>The Global Catalogue of Microorganisms (GCM) 10K type strain sequencing project: providing services to taxonomists for standard genome sequencing and annotation.</title>
        <authorList>
            <consortium name="The Broad Institute Genomics Platform"/>
            <consortium name="The Broad Institute Genome Sequencing Center for Infectious Disease"/>
            <person name="Wu L."/>
            <person name="Ma J."/>
        </authorList>
    </citation>
    <scope>NUCLEOTIDE SEQUENCE [LARGE SCALE GENOMIC DNA]</scope>
    <source>
        <strain evidence="11">CGMCC 1.15774</strain>
    </source>
</reference>
<dbReference type="Gene3D" id="1.10.760.10">
    <property type="entry name" value="Cytochrome c-like domain"/>
    <property type="match status" value="1"/>
</dbReference>
<dbReference type="InterPro" id="IPR018391">
    <property type="entry name" value="PQQ_b-propeller_rpt"/>
</dbReference>
<gene>
    <name evidence="10" type="ORF">ACFOWS_14135</name>
</gene>
<dbReference type="PANTHER" id="PTHR32303">
    <property type="entry name" value="QUINOPROTEIN ALCOHOL DEHYDROGENASE (CYTOCHROME C)"/>
    <property type="match status" value="1"/>
</dbReference>
<evidence type="ECO:0000256" key="5">
    <source>
        <dbReference type="ARBA" id="ARBA00022729"/>
    </source>
</evidence>
<name>A0ABV8PMK7_9FLAO</name>
<accession>A0ABV8PMK7</accession>
<keyword evidence="6" id="KW-0560">Oxidoreductase</keyword>
<dbReference type="InterPro" id="IPR009056">
    <property type="entry name" value="Cyt_c-like_dom"/>
</dbReference>
<keyword evidence="3 8" id="KW-0349">Heme</keyword>
<keyword evidence="11" id="KW-1185">Reference proteome</keyword>
<keyword evidence="5" id="KW-0732">Signal</keyword>
<comment type="similarity">
    <text evidence="2">Belongs to the bacterial PQQ dehydrogenase family.</text>
</comment>
<dbReference type="InterPro" id="IPR011047">
    <property type="entry name" value="Quinoprotein_ADH-like_sf"/>
</dbReference>
<feature type="domain" description="Cytochrome c" evidence="9">
    <location>
        <begin position="487"/>
        <end position="562"/>
    </location>
</feature>
<dbReference type="CDD" id="cd10280">
    <property type="entry name" value="PQQ_mGDH"/>
    <property type="match status" value="1"/>
</dbReference>
<evidence type="ECO:0000313" key="11">
    <source>
        <dbReference type="Proteomes" id="UP001595841"/>
    </source>
</evidence>
<evidence type="ECO:0000256" key="4">
    <source>
        <dbReference type="ARBA" id="ARBA00022723"/>
    </source>
</evidence>
<evidence type="ECO:0000256" key="1">
    <source>
        <dbReference type="ARBA" id="ARBA00001931"/>
    </source>
</evidence>
<proteinExistence type="inferred from homology"/>
<dbReference type="Proteomes" id="UP001595841">
    <property type="component" value="Unassembled WGS sequence"/>
</dbReference>
<dbReference type="Pfam" id="PF01011">
    <property type="entry name" value="PQQ"/>
    <property type="match status" value="2"/>
</dbReference>
<dbReference type="InterPro" id="IPR002372">
    <property type="entry name" value="PQQ_rpt_dom"/>
</dbReference>